<evidence type="ECO:0000313" key="3">
    <source>
        <dbReference type="Proteomes" id="UP000299102"/>
    </source>
</evidence>
<evidence type="ECO:0000313" key="2">
    <source>
        <dbReference type="EMBL" id="GBO99102.1"/>
    </source>
</evidence>
<reference evidence="2 3" key="1">
    <citation type="journal article" date="2019" name="Commun. Biol.">
        <title>The bagworm genome reveals a unique fibroin gene that provides high tensile strength.</title>
        <authorList>
            <person name="Kono N."/>
            <person name="Nakamura H."/>
            <person name="Ohtoshi R."/>
            <person name="Tomita M."/>
            <person name="Numata K."/>
            <person name="Arakawa K."/>
        </authorList>
    </citation>
    <scope>NUCLEOTIDE SEQUENCE [LARGE SCALE GENOMIC DNA]</scope>
</reference>
<protein>
    <submittedName>
        <fullName evidence="2">Uncharacterized protein</fullName>
    </submittedName>
</protein>
<sequence>MEASACEGLTRVEPTVRGFAVVKAAIGDTVFEVLENPRYSPDLVEVEEVSRRIEIRKCYETVDSAVQKFAGAQDKFVRLIFLINDSDEIAGEDWFFMQTGNNVRDEDGDGLEDFEDLLESERPVESNDDEIASKRQKLMTK</sequence>
<organism evidence="2 3">
    <name type="scientific">Eumeta variegata</name>
    <name type="common">Bagworm moth</name>
    <name type="synonym">Eumeta japonica</name>
    <dbReference type="NCBI Taxonomy" id="151549"/>
    <lineage>
        <taxon>Eukaryota</taxon>
        <taxon>Metazoa</taxon>
        <taxon>Ecdysozoa</taxon>
        <taxon>Arthropoda</taxon>
        <taxon>Hexapoda</taxon>
        <taxon>Insecta</taxon>
        <taxon>Pterygota</taxon>
        <taxon>Neoptera</taxon>
        <taxon>Endopterygota</taxon>
        <taxon>Lepidoptera</taxon>
        <taxon>Glossata</taxon>
        <taxon>Ditrysia</taxon>
        <taxon>Tineoidea</taxon>
        <taxon>Psychidae</taxon>
        <taxon>Oiketicinae</taxon>
        <taxon>Eumeta</taxon>
    </lineage>
</organism>
<feature type="region of interest" description="Disordered" evidence="1">
    <location>
        <begin position="119"/>
        <end position="141"/>
    </location>
</feature>
<dbReference type="Proteomes" id="UP000299102">
    <property type="component" value="Unassembled WGS sequence"/>
</dbReference>
<evidence type="ECO:0000256" key="1">
    <source>
        <dbReference type="SAM" id="MobiDB-lite"/>
    </source>
</evidence>
<proteinExistence type="predicted"/>
<dbReference type="AlphaFoldDB" id="A0A4C1SA64"/>
<comment type="caution">
    <text evidence="2">The sequence shown here is derived from an EMBL/GenBank/DDBJ whole genome shotgun (WGS) entry which is preliminary data.</text>
</comment>
<name>A0A4C1SA64_EUMVA</name>
<gene>
    <name evidence="2" type="ORF">EVAR_436_1</name>
</gene>
<accession>A0A4C1SA64</accession>
<keyword evidence="3" id="KW-1185">Reference proteome</keyword>
<dbReference type="EMBL" id="BGZK01000002">
    <property type="protein sequence ID" value="GBO99102.1"/>
    <property type="molecule type" value="Genomic_DNA"/>
</dbReference>